<dbReference type="Proteomes" id="UP000295060">
    <property type="component" value="Unassembled WGS sequence"/>
</dbReference>
<dbReference type="RefSeq" id="WP_134125822.1">
    <property type="nucleotide sequence ID" value="NZ_SODU01000001.1"/>
</dbReference>
<evidence type="ECO:0000313" key="2">
    <source>
        <dbReference type="EMBL" id="TDW92903.1"/>
    </source>
</evidence>
<name>A0ABY2FJ06_9ACTN</name>
<proteinExistence type="predicted"/>
<reference evidence="2 3" key="1">
    <citation type="submission" date="2019-03" db="EMBL/GenBank/DDBJ databases">
        <title>Genomic Encyclopedia of Type Strains, Phase III (KMG-III): the genomes of soil and plant-associated and newly described type strains.</title>
        <authorList>
            <person name="Whitman W."/>
        </authorList>
    </citation>
    <scope>NUCLEOTIDE SEQUENCE [LARGE SCALE GENOMIC DNA]</scope>
    <source>
        <strain evidence="2 3">VKMAc-2574</strain>
    </source>
</reference>
<feature type="compositionally biased region" description="Low complexity" evidence="1">
    <location>
        <begin position="67"/>
        <end position="78"/>
    </location>
</feature>
<accession>A0ABY2FJ06</accession>
<protein>
    <submittedName>
        <fullName evidence="2">Uncharacterized protein</fullName>
    </submittedName>
</protein>
<gene>
    <name evidence="2" type="ORF">EV137_0171</name>
</gene>
<sequence>MEDGPGAKRPRRRPAAVIIAALVVTLVSAVLGAIAVGRLDGGPRSGPGQNAVPLAPATRLPSTTAGTPDTVSPSAPAATPAPPPTTEFRFQPLWPFRSVAEAAAWQRSYRESGGQPWHLDAEETALNFTRGFLGFTEIDRVVSRSARGDDAYIGVGYQAEGRSSVAAVIHLAKIGRGSDAPWEVVGTADTSLTVERPRYAARVTSPITVGGRISGVDESIRVQIRQPSSEEPIGTYCCRPGGGEKQSWSAQVTFRGAVDPALTVVASTGGHVREIEQFAITGVRRG</sequence>
<keyword evidence="3" id="KW-1185">Reference proteome</keyword>
<dbReference type="EMBL" id="SODU01000001">
    <property type="protein sequence ID" value="TDW92903.1"/>
    <property type="molecule type" value="Genomic_DNA"/>
</dbReference>
<evidence type="ECO:0000313" key="3">
    <source>
        <dbReference type="Proteomes" id="UP000295060"/>
    </source>
</evidence>
<organism evidence="2 3">
    <name type="scientific">Kribbella pratensis</name>
    <dbReference type="NCBI Taxonomy" id="2512112"/>
    <lineage>
        <taxon>Bacteria</taxon>
        <taxon>Bacillati</taxon>
        <taxon>Actinomycetota</taxon>
        <taxon>Actinomycetes</taxon>
        <taxon>Propionibacteriales</taxon>
        <taxon>Kribbellaceae</taxon>
        <taxon>Kribbella</taxon>
    </lineage>
</organism>
<comment type="caution">
    <text evidence="2">The sequence shown here is derived from an EMBL/GenBank/DDBJ whole genome shotgun (WGS) entry which is preliminary data.</text>
</comment>
<evidence type="ECO:0000256" key="1">
    <source>
        <dbReference type="SAM" id="MobiDB-lite"/>
    </source>
</evidence>
<feature type="region of interest" description="Disordered" evidence="1">
    <location>
        <begin position="40"/>
        <end position="87"/>
    </location>
</feature>